<dbReference type="Pfam" id="PF08373">
    <property type="entry name" value="RAP"/>
    <property type="match status" value="1"/>
</dbReference>
<dbReference type="InterPro" id="IPR013584">
    <property type="entry name" value="RAP"/>
</dbReference>
<dbReference type="EMBL" id="GDKF01004267">
    <property type="protein sequence ID" value="JAT74355.1"/>
    <property type="molecule type" value="Transcribed_RNA"/>
</dbReference>
<dbReference type="GO" id="GO:0003723">
    <property type="term" value="F:RNA binding"/>
    <property type="evidence" value="ECO:0007669"/>
    <property type="project" value="TreeGrafter"/>
</dbReference>
<sequence length="729" mass="77681">MELSACTPISCQHCTLQPCHKPLVGSLQGSSSLWNRQSGAHFVGWRPPLPQTLAVLVTAVTEAVAAAGSATGPDRVSSAKAINAKIVAATGPSAILCVLEDHAADFSLINIATALHRLAKTMTRRHRRRVAVSPHFGRLEARLCEELKASAACSDAMARSGPALAQILWSQASQSLLSPGSLQVVLAFLCAAAPTLVPSLGARETVLIVWSLAKLECRPGAFLGPLLQSLAGDGVGKGAPGLRQHTSRDLAQLAWSLGALAGMPGPAGEADQARRILSDVADVLHGRQLRDLGPRGLANLLQALADSQLAGHRVFGAAAMVLASHPPSPDDGPAWAMSARDAACLLRSLSLHHAAVAGPGAACHTHLQRALDALLLHLSRLVPGAGTHEVTTVAWALATLQHRRPNVLTTITDRACQLVQEGDWDVQAVSKLCWACARLSFDAPAFFDAVARLAPSRLFSRRQPEARTLALLLGAYATLGRCSGEREQELFRLAVPACTAAVHGMTCEHLINLAWSYCVAGLYPPEFFSAWRLALALQAHRLSHQDLQKLFLVEAALQLEAASASGIGKPEDFASFFQGLYEAGRLRNMASKEWDGQRRRGAVHTSSLQKQVFAALQELGLAPLMEEWREGQYSIDIAIPTELIAVEVDGPTHFPWASRRVLGKTALKRRLLTAMGWRVLPVPFYDWPEAGLEAQAAYMRSRLAGLGLPGACVAGAGPHPAGRPAGRED</sequence>
<accession>A0A1D2A5W7</accession>
<dbReference type="GO" id="GO:1901259">
    <property type="term" value="P:chloroplast rRNA processing"/>
    <property type="evidence" value="ECO:0007669"/>
    <property type="project" value="TreeGrafter"/>
</dbReference>
<dbReference type="GO" id="GO:0044528">
    <property type="term" value="P:regulation of mitochondrial mRNA stability"/>
    <property type="evidence" value="ECO:0007669"/>
    <property type="project" value="TreeGrafter"/>
</dbReference>
<protein>
    <recommendedName>
        <fullName evidence="1">RAP domain-containing protein</fullName>
    </recommendedName>
</protein>
<proteinExistence type="predicted"/>
<dbReference type="Gene3D" id="3.40.960.10">
    <property type="entry name" value="VSR Endonuclease"/>
    <property type="match status" value="1"/>
</dbReference>
<gene>
    <name evidence="2" type="ORF">g.72284</name>
</gene>
<dbReference type="GO" id="GO:0005759">
    <property type="term" value="C:mitochondrial matrix"/>
    <property type="evidence" value="ECO:0007669"/>
    <property type="project" value="TreeGrafter"/>
</dbReference>
<dbReference type="GO" id="GO:0000963">
    <property type="term" value="P:mitochondrial RNA processing"/>
    <property type="evidence" value="ECO:0007669"/>
    <property type="project" value="TreeGrafter"/>
</dbReference>
<dbReference type="AlphaFoldDB" id="A0A1D2A5W7"/>
<dbReference type="GO" id="GO:0035770">
    <property type="term" value="C:ribonucleoprotein granule"/>
    <property type="evidence" value="ECO:0007669"/>
    <property type="project" value="TreeGrafter"/>
</dbReference>
<name>A0A1D2A5W7_AUXPR</name>
<dbReference type="PANTHER" id="PTHR21228">
    <property type="entry name" value="FAST LEU-RICH DOMAIN-CONTAINING"/>
    <property type="match status" value="1"/>
</dbReference>
<organism evidence="2">
    <name type="scientific">Auxenochlorella protothecoides</name>
    <name type="common">Green microalga</name>
    <name type="synonym">Chlorella protothecoides</name>
    <dbReference type="NCBI Taxonomy" id="3075"/>
    <lineage>
        <taxon>Eukaryota</taxon>
        <taxon>Viridiplantae</taxon>
        <taxon>Chlorophyta</taxon>
        <taxon>core chlorophytes</taxon>
        <taxon>Trebouxiophyceae</taxon>
        <taxon>Chlorellales</taxon>
        <taxon>Chlorellaceae</taxon>
        <taxon>Auxenochlorella</taxon>
    </lineage>
</organism>
<dbReference type="SMART" id="SM00952">
    <property type="entry name" value="RAP"/>
    <property type="match status" value="1"/>
</dbReference>
<reference evidence="2" key="1">
    <citation type="submission" date="2015-08" db="EMBL/GenBank/DDBJ databases">
        <authorList>
            <person name="Babu N.S."/>
            <person name="Beckwith C.J."/>
            <person name="Beseler K.G."/>
            <person name="Brison A."/>
            <person name="Carone J.V."/>
            <person name="Caskin T.P."/>
            <person name="Diamond M."/>
            <person name="Durham M.E."/>
            <person name="Foxe J.M."/>
            <person name="Go M."/>
            <person name="Henderson B.A."/>
            <person name="Jones I.B."/>
            <person name="McGettigan J.A."/>
            <person name="Micheletti S.J."/>
            <person name="Nasrallah M.E."/>
            <person name="Ortiz D."/>
            <person name="Piller C.R."/>
            <person name="Privatt S.R."/>
            <person name="Schneider S.L."/>
            <person name="Sharp S."/>
            <person name="Smith T.C."/>
            <person name="Stanton J.D."/>
            <person name="Ullery H.E."/>
            <person name="Wilson R.J."/>
            <person name="Serrano M.G."/>
            <person name="Buck G."/>
            <person name="Lee V."/>
            <person name="Wang Y."/>
            <person name="Carvalho R."/>
            <person name="Voegtly L."/>
            <person name="Shi R."/>
            <person name="Duckworth R."/>
            <person name="Johnson A."/>
            <person name="Loviza R."/>
            <person name="Walstead R."/>
            <person name="Shah Z."/>
            <person name="Kiflezghi M."/>
            <person name="Wade K."/>
            <person name="Ball S.L."/>
            <person name="Bradley K.W."/>
            <person name="Asai D.J."/>
            <person name="Bowman C.A."/>
            <person name="Russell D.A."/>
            <person name="Pope W.H."/>
            <person name="Jacobs-Sera D."/>
            <person name="Hendrix R.W."/>
            <person name="Hatfull G.F."/>
        </authorList>
    </citation>
    <scope>NUCLEOTIDE SEQUENCE</scope>
</reference>
<evidence type="ECO:0000313" key="2">
    <source>
        <dbReference type="EMBL" id="JAT74355.1"/>
    </source>
</evidence>
<feature type="domain" description="RAP" evidence="1">
    <location>
        <begin position="644"/>
        <end position="701"/>
    </location>
</feature>
<evidence type="ECO:0000259" key="1">
    <source>
        <dbReference type="PROSITE" id="PS51286"/>
    </source>
</evidence>
<dbReference type="PANTHER" id="PTHR21228:SF40">
    <property type="entry name" value="LD45607P"/>
    <property type="match status" value="1"/>
</dbReference>
<dbReference type="PROSITE" id="PS51286">
    <property type="entry name" value="RAP"/>
    <property type="match status" value="1"/>
</dbReference>
<dbReference type="GO" id="GO:0009507">
    <property type="term" value="C:chloroplast"/>
    <property type="evidence" value="ECO:0007669"/>
    <property type="project" value="GOC"/>
</dbReference>
<dbReference type="InterPro" id="IPR050870">
    <property type="entry name" value="FAST_kinase"/>
</dbReference>